<evidence type="ECO:0000256" key="1">
    <source>
        <dbReference type="SAM" id="Phobius"/>
    </source>
</evidence>
<keyword evidence="1" id="KW-1133">Transmembrane helix</keyword>
<protein>
    <submittedName>
        <fullName evidence="2">Uncharacterized protein</fullName>
    </submittedName>
</protein>
<keyword evidence="1" id="KW-0812">Transmembrane</keyword>
<feature type="non-terminal residue" evidence="2">
    <location>
        <position position="1"/>
    </location>
</feature>
<evidence type="ECO:0000313" key="2">
    <source>
        <dbReference type="EMBL" id="CDW37719.1"/>
    </source>
</evidence>
<dbReference type="EMBL" id="HACA01020358">
    <property type="protein sequence ID" value="CDW37719.1"/>
    <property type="molecule type" value="Transcribed_RNA"/>
</dbReference>
<accession>A0A0K2UHI6</accession>
<organism evidence="2">
    <name type="scientific">Lepeophtheirus salmonis</name>
    <name type="common">Salmon louse</name>
    <name type="synonym">Caligus salmonis</name>
    <dbReference type="NCBI Taxonomy" id="72036"/>
    <lineage>
        <taxon>Eukaryota</taxon>
        <taxon>Metazoa</taxon>
        <taxon>Ecdysozoa</taxon>
        <taxon>Arthropoda</taxon>
        <taxon>Crustacea</taxon>
        <taxon>Multicrustacea</taxon>
        <taxon>Hexanauplia</taxon>
        <taxon>Copepoda</taxon>
        <taxon>Siphonostomatoida</taxon>
        <taxon>Caligidae</taxon>
        <taxon>Lepeophtheirus</taxon>
    </lineage>
</organism>
<feature type="transmembrane region" description="Helical" evidence="1">
    <location>
        <begin position="12"/>
        <end position="29"/>
    </location>
</feature>
<dbReference type="AlphaFoldDB" id="A0A0K2UHI6"/>
<sequence>KKKRKDKIKAPNFFYYTLKSVLIFLYNLTV</sequence>
<name>A0A0K2UHI6_LEPSM</name>
<proteinExistence type="predicted"/>
<reference evidence="2" key="1">
    <citation type="submission" date="2014-05" db="EMBL/GenBank/DDBJ databases">
        <authorList>
            <person name="Chronopoulou M."/>
        </authorList>
    </citation>
    <scope>NUCLEOTIDE SEQUENCE</scope>
    <source>
        <tissue evidence="2">Whole organism</tissue>
    </source>
</reference>
<keyword evidence="1" id="KW-0472">Membrane</keyword>